<dbReference type="InterPro" id="IPR045851">
    <property type="entry name" value="AMP-bd_C_sf"/>
</dbReference>
<dbReference type="EMBL" id="CP001825">
    <property type="protein sequence ID" value="ACZ42137.1"/>
    <property type="molecule type" value="Genomic_DNA"/>
</dbReference>
<evidence type="ECO:0000256" key="4">
    <source>
        <dbReference type="ARBA" id="ARBA00022840"/>
    </source>
</evidence>
<comment type="catalytic activity">
    <reaction evidence="5">
        <text>2-succinylbenzoate + ATP + CoA = 2-succinylbenzoyl-CoA + AMP + diphosphate</text>
        <dbReference type="Rhea" id="RHEA:17009"/>
        <dbReference type="ChEBI" id="CHEBI:18325"/>
        <dbReference type="ChEBI" id="CHEBI:30616"/>
        <dbReference type="ChEBI" id="CHEBI:33019"/>
        <dbReference type="ChEBI" id="CHEBI:57287"/>
        <dbReference type="ChEBI" id="CHEBI:57364"/>
        <dbReference type="ChEBI" id="CHEBI:456215"/>
        <dbReference type="EC" id="6.2.1.26"/>
    </reaction>
</comment>
<comment type="function">
    <text evidence="5">Converts 2-succinylbenzoate (OSB) to 2-succinylbenzoyl-CoA (OSB-CoA).</text>
</comment>
<dbReference type="FunFam" id="3.30.300.30:FF:000008">
    <property type="entry name" value="2,3-dihydroxybenzoate-AMP ligase"/>
    <property type="match status" value="1"/>
</dbReference>
<dbReference type="AlphaFoldDB" id="D1CBH2"/>
<dbReference type="Proteomes" id="UP000000323">
    <property type="component" value="Chromosome 1"/>
</dbReference>
<keyword evidence="9" id="KW-1185">Reference proteome</keyword>
<sequence>MSESFLLPNWLLYQSKTNANHKALLYGNEVITYRQLYHNVVALASILAKKGVGPHDRIAILSKPSLNFIYAVHAAMQISAIVVPLNTRLSREEVAYQLNTIKPRVLLVDSSNLGKVANMALCDSADIVLMDEMVLNSSPDHSFSSRDYFKSSDPLAIIHTSGTTGKPKGIVLTYGNFWWNAVGSALNIGATPQDIWLACMPLFHVGGMSIIIRSVIYGSSILLHEGFDPESVNYDIEKHDVTLLSVVSTMLRRMIDSRNGVRYESRLRCVLLGGGPIQPDLVLEALNMGLPVAPTYGMTETTSQIATMPPSEVRSRPSSSGRPIMPAVLKVFDENRGYLGPNQEGEIVVEAPMLFSGYWDPKAGILPRESGEFRTGDYGYIDDNGFLYVIDRRDDLIVSGGENISPVEVESVLMSHPEIDDACVTAVADQEWGQIPVASVKLKVGSNLTEEEVRSYCKSRLASYKAPKRVIFVESVPRNAAGKLLRSQVSEMHKRVMSEK</sequence>
<dbReference type="PROSITE" id="PS00455">
    <property type="entry name" value="AMP_BINDING"/>
    <property type="match status" value="1"/>
</dbReference>
<name>D1CBH2_THET1</name>
<evidence type="ECO:0000259" key="6">
    <source>
        <dbReference type="Pfam" id="PF00501"/>
    </source>
</evidence>
<dbReference type="InterPro" id="IPR042099">
    <property type="entry name" value="ANL_N_sf"/>
</dbReference>
<evidence type="ECO:0000259" key="7">
    <source>
        <dbReference type="Pfam" id="PF13193"/>
    </source>
</evidence>
<evidence type="ECO:0000256" key="5">
    <source>
        <dbReference type="HAMAP-Rule" id="MF_00731"/>
    </source>
</evidence>
<comment type="pathway">
    <text evidence="5">Quinol/quinone metabolism; menaquinone biosynthesis.</text>
</comment>
<dbReference type="RefSeq" id="WP_012875172.1">
    <property type="nucleotide sequence ID" value="NC_013525.1"/>
</dbReference>
<dbReference type="UniPathway" id="UPA00079"/>
<accession>D1CBH2</accession>
<dbReference type="eggNOG" id="COG0318">
    <property type="taxonomic scope" value="Bacteria"/>
</dbReference>
<dbReference type="Gene3D" id="3.30.300.30">
    <property type="match status" value="1"/>
</dbReference>
<keyword evidence="2 5" id="KW-0436">Ligase</keyword>
<dbReference type="GO" id="GO:0008756">
    <property type="term" value="F:o-succinylbenzoate-CoA ligase activity"/>
    <property type="evidence" value="ECO:0007669"/>
    <property type="project" value="UniProtKB-UniRule"/>
</dbReference>
<dbReference type="Pfam" id="PF00501">
    <property type="entry name" value="AMP-binding"/>
    <property type="match status" value="1"/>
</dbReference>
<keyword evidence="3 5" id="KW-0547">Nucleotide-binding</keyword>
<dbReference type="PANTHER" id="PTHR43201">
    <property type="entry name" value="ACYL-COA SYNTHETASE"/>
    <property type="match status" value="1"/>
</dbReference>
<evidence type="ECO:0000256" key="2">
    <source>
        <dbReference type="ARBA" id="ARBA00022598"/>
    </source>
</evidence>
<evidence type="ECO:0000313" key="9">
    <source>
        <dbReference type="Proteomes" id="UP000000323"/>
    </source>
</evidence>
<dbReference type="GO" id="GO:0031956">
    <property type="term" value="F:medium-chain fatty acid-CoA ligase activity"/>
    <property type="evidence" value="ECO:0007669"/>
    <property type="project" value="TreeGrafter"/>
</dbReference>
<dbReference type="OrthoDB" id="9762242at2"/>
<evidence type="ECO:0000256" key="1">
    <source>
        <dbReference type="ARBA" id="ARBA00022428"/>
    </source>
</evidence>
<dbReference type="InterPro" id="IPR000873">
    <property type="entry name" value="AMP-dep_synth/lig_dom"/>
</dbReference>
<dbReference type="GO" id="GO:0009234">
    <property type="term" value="P:menaquinone biosynthetic process"/>
    <property type="evidence" value="ECO:0007669"/>
    <property type="project" value="UniProtKB-UniRule"/>
</dbReference>
<dbReference type="KEGG" id="ttr:Tter_1229"/>
<dbReference type="EC" id="6.2.1.26" evidence="5"/>
<proteinExistence type="inferred from homology"/>
<dbReference type="InterPro" id="IPR025110">
    <property type="entry name" value="AMP-bd_C"/>
</dbReference>
<dbReference type="InterPro" id="IPR010192">
    <property type="entry name" value="MenE"/>
</dbReference>
<dbReference type="SUPFAM" id="SSF56801">
    <property type="entry name" value="Acetyl-CoA synthetase-like"/>
    <property type="match status" value="1"/>
</dbReference>
<comment type="similarity">
    <text evidence="5">Belongs to the ATP-dependent AMP-binding enzyme family. MenE subfamily.</text>
</comment>
<dbReference type="Pfam" id="PF13193">
    <property type="entry name" value="AMP-binding_C"/>
    <property type="match status" value="1"/>
</dbReference>
<evidence type="ECO:0000313" key="8">
    <source>
        <dbReference type="EMBL" id="ACZ42137.1"/>
    </source>
</evidence>
<feature type="domain" description="AMP-binding enzyme C-terminal" evidence="7">
    <location>
        <begin position="408"/>
        <end position="483"/>
    </location>
</feature>
<dbReference type="Gene3D" id="3.40.50.12780">
    <property type="entry name" value="N-terminal domain of ligase-like"/>
    <property type="match status" value="1"/>
</dbReference>
<dbReference type="HOGENOM" id="CLU_000022_59_0_0"/>
<dbReference type="GO" id="GO:0006631">
    <property type="term" value="P:fatty acid metabolic process"/>
    <property type="evidence" value="ECO:0007669"/>
    <property type="project" value="TreeGrafter"/>
</dbReference>
<dbReference type="UniPathway" id="UPA01057">
    <property type="reaction ID" value="UER00166"/>
</dbReference>
<dbReference type="NCBIfam" id="TIGR01923">
    <property type="entry name" value="menE"/>
    <property type="match status" value="1"/>
</dbReference>
<feature type="domain" description="AMP-dependent synthetase/ligase" evidence="6">
    <location>
        <begin position="14"/>
        <end position="359"/>
    </location>
</feature>
<dbReference type="GO" id="GO:0005524">
    <property type="term" value="F:ATP binding"/>
    <property type="evidence" value="ECO:0007669"/>
    <property type="project" value="UniProtKB-KW"/>
</dbReference>
<keyword evidence="1 5" id="KW-0474">Menaquinone biosynthesis</keyword>
<dbReference type="STRING" id="525904.Tter_1229"/>
<dbReference type="HAMAP" id="MF_00731">
    <property type="entry name" value="MenE"/>
    <property type="match status" value="1"/>
</dbReference>
<dbReference type="PANTHER" id="PTHR43201:SF32">
    <property type="entry name" value="2-SUCCINYLBENZOATE--COA LIGASE, CHLOROPLASTIC_PEROXISOMAL"/>
    <property type="match status" value="1"/>
</dbReference>
<protein>
    <recommendedName>
        <fullName evidence="5">2-succinylbenzoate--CoA ligase</fullName>
        <ecNumber evidence="5">6.2.1.26</ecNumber>
    </recommendedName>
    <alternativeName>
        <fullName evidence="5">o-succinylbenzoyl-CoA synthetase</fullName>
        <shortName evidence="5">OSB-CoA synthetase</shortName>
    </alternativeName>
</protein>
<dbReference type="InterPro" id="IPR020845">
    <property type="entry name" value="AMP-binding_CS"/>
</dbReference>
<keyword evidence="4 5" id="KW-0067">ATP-binding</keyword>
<evidence type="ECO:0000256" key="3">
    <source>
        <dbReference type="ARBA" id="ARBA00022741"/>
    </source>
</evidence>
<comment type="pathway">
    <text evidence="5">Quinol/quinone metabolism; 1,4-dihydroxy-2-naphthoate biosynthesis; 1,4-dihydroxy-2-naphthoate from chorismate: step 5/7.</text>
</comment>
<organism evidence="8 9">
    <name type="scientific">Thermobaculum terrenum (strain ATCC BAA-798 / CCMEE 7001 / YNP1)</name>
    <dbReference type="NCBI Taxonomy" id="525904"/>
    <lineage>
        <taxon>Bacteria</taxon>
        <taxon>Bacillati</taxon>
        <taxon>Chloroflexota</taxon>
        <taxon>Chloroflexia</taxon>
        <taxon>Candidatus Thermobaculales</taxon>
        <taxon>Candidatus Thermobaculaceae</taxon>
        <taxon>Thermobaculum</taxon>
    </lineage>
</organism>
<reference evidence="9" key="1">
    <citation type="journal article" date="2010" name="Stand. Genomic Sci.">
        <title>Complete genome sequence of 'Thermobaculum terrenum' type strain (YNP1).</title>
        <authorList>
            <person name="Kiss H."/>
            <person name="Cleland D."/>
            <person name="Lapidus A."/>
            <person name="Lucas S."/>
            <person name="Glavina Del Rio T."/>
            <person name="Nolan M."/>
            <person name="Tice H."/>
            <person name="Han C."/>
            <person name="Goodwin L."/>
            <person name="Pitluck S."/>
            <person name="Liolios K."/>
            <person name="Ivanova N."/>
            <person name="Mavromatis K."/>
            <person name="Ovchinnikova G."/>
            <person name="Pati A."/>
            <person name="Chen A."/>
            <person name="Palaniappan K."/>
            <person name="Land M."/>
            <person name="Hauser L."/>
            <person name="Chang Y."/>
            <person name="Jeffries C."/>
            <person name="Lu M."/>
            <person name="Brettin T."/>
            <person name="Detter J."/>
            <person name="Goker M."/>
            <person name="Tindall B."/>
            <person name="Beck B."/>
            <person name="McDermott T."/>
            <person name="Woyke T."/>
            <person name="Bristow J."/>
            <person name="Eisen J."/>
            <person name="Markowitz V."/>
            <person name="Hugenholtz P."/>
            <person name="Kyrpides N."/>
            <person name="Klenk H."/>
            <person name="Cheng J."/>
        </authorList>
    </citation>
    <scope>NUCLEOTIDE SEQUENCE [LARGE SCALE GENOMIC DNA]</scope>
    <source>
        <strain evidence="9">ATCC BAA-798 / YNP1</strain>
    </source>
</reference>
<gene>
    <name evidence="5" type="primary">menE</name>
    <name evidence="8" type="ordered locus">Tter_1229</name>
</gene>